<dbReference type="STRING" id="1117707.VQ7734_03585"/>
<protein>
    <submittedName>
        <fullName evidence="1">Uncharacterized protein</fullName>
    </submittedName>
</protein>
<evidence type="ECO:0000313" key="1">
    <source>
        <dbReference type="EMBL" id="SHO57815.1"/>
    </source>
</evidence>
<dbReference type="EMBL" id="FRFG01000048">
    <property type="protein sequence ID" value="SHO57815.1"/>
    <property type="molecule type" value="Genomic_DNA"/>
</dbReference>
<evidence type="ECO:0000313" key="2">
    <source>
        <dbReference type="Proteomes" id="UP000184600"/>
    </source>
</evidence>
<accession>A0A1M7YZ04</accession>
<dbReference type="AlphaFoldDB" id="A0A1M7YZ04"/>
<name>A0A1M7YZ04_9VIBR</name>
<dbReference type="Proteomes" id="UP000184600">
    <property type="component" value="Unassembled WGS sequence"/>
</dbReference>
<dbReference type="RefSeq" id="WP_073585114.1">
    <property type="nucleotide sequence ID" value="NZ_AP024897.1"/>
</dbReference>
<sequence length="139" mass="16019">MTVDEIVNYIMSGSRSLICITREKLERLDLFVLSLYIMGKPGAYVLSVEIDPIDMVDDGEGWIWQSKPMDMTKLINVLEEHLDSPLEDWENVTKSGHLSLCEEEIDNDLYQEQEVIFKNDLRFGEVLLPAGIIWVKRAD</sequence>
<reference evidence="2" key="1">
    <citation type="submission" date="2016-12" db="EMBL/GenBank/DDBJ databases">
        <authorList>
            <person name="Rodrigo-Torres L."/>
            <person name="Arahal R.D."/>
            <person name="Lucena T."/>
        </authorList>
    </citation>
    <scope>NUCLEOTIDE SEQUENCE [LARGE SCALE GENOMIC DNA]</scope>
</reference>
<dbReference type="OrthoDB" id="7062968at2"/>
<proteinExistence type="predicted"/>
<keyword evidence="2" id="KW-1185">Reference proteome</keyword>
<organism evidence="1 2">
    <name type="scientific">Vibrio quintilis</name>
    <dbReference type="NCBI Taxonomy" id="1117707"/>
    <lineage>
        <taxon>Bacteria</taxon>
        <taxon>Pseudomonadati</taxon>
        <taxon>Pseudomonadota</taxon>
        <taxon>Gammaproteobacteria</taxon>
        <taxon>Vibrionales</taxon>
        <taxon>Vibrionaceae</taxon>
        <taxon>Vibrio</taxon>
    </lineage>
</organism>
<gene>
    <name evidence="1" type="ORF">VQ7734_03585</name>
</gene>